<dbReference type="AlphaFoldDB" id="A0A0H2LZT2"/>
<evidence type="ECO:0000259" key="4">
    <source>
        <dbReference type="PROSITE" id="PS50109"/>
    </source>
</evidence>
<evidence type="ECO:0000313" key="6">
    <source>
        <dbReference type="Proteomes" id="UP000035170"/>
    </source>
</evidence>
<dbReference type="PROSITE" id="PS50109">
    <property type="entry name" value="HIS_KIN"/>
    <property type="match status" value="1"/>
</dbReference>
<reference evidence="5 6" key="1">
    <citation type="submission" date="2015-03" db="EMBL/GenBank/DDBJ databases">
        <title>Genome sequence of Variovorax paradoxus TBEA6.</title>
        <authorList>
            <person name="Poehlein A."/>
            <person name="Schuldes J."/>
            <person name="Wuebbeler J.H."/>
            <person name="Hiessl S."/>
            <person name="Steinbuechel A."/>
            <person name="Daniel R."/>
        </authorList>
    </citation>
    <scope>NUCLEOTIDE SEQUENCE [LARGE SCALE GENOMIC DNA]</scope>
    <source>
        <strain evidence="5 6">TBEA6</strain>
    </source>
</reference>
<feature type="transmembrane region" description="Helical" evidence="3">
    <location>
        <begin position="43"/>
        <end position="61"/>
    </location>
</feature>
<feature type="transmembrane region" description="Helical" evidence="3">
    <location>
        <begin position="21"/>
        <end position="37"/>
    </location>
</feature>
<evidence type="ECO:0000256" key="2">
    <source>
        <dbReference type="ARBA" id="ARBA00012438"/>
    </source>
</evidence>
<dbReference type="EMBL" id="JZWI01000017">
    <property type="protein sequence ID" value="KLN55336.1"/>
    <property type="molecule type" value="Genomic_DNA"/>
</dbReference>
<evidence type="ECO:0000313" key="5">
    <source>
        <dbReference type="EMBL" id="KLN55336.1"/>
    </source>
</evidence>
<keyword evidence="3" id="KW-0812">Transmembrane</keyword>
<dbReference type="EC" id="2.7.13.3" evidence="2"/>
<dbReference type="InterPro" id="IPR005467">
    <property type="entry name" value="His_kinase_dom"/>
</dbReference>
<dbReference type="PANTHER" id="PTHR34220">
    <property type="entry name" value="SENSOR HISTIDINE KINASE YPDA"/>
    <property type="match status" value="1"/>
</dbReference>
<comment type="caution">
    <text evidence="5">The sequence shown here is derived from an EMBL/GenBank/DDBJ whole genome shotgun (WGS) entry which is preliminary data.</text>
</comment>
<evidence type="ECO:0000256" key="3">
    <source>
        <dbReference type="SAM" id="Phobius"/>
    </source>
</evidence>
<dbReference type="Pfam" id="PF02518">
    <property type="entry name" value="HATPase_c"/>
    <property type="match status" value="1"/>
</dbReference>
<accession>A0A0H2LZT2</accession>
<keyword evidence="3" id="KW-0472">Membrane</keyword>
<feature type="transmembrane region" description="Helical" evidence="3">
    <location>
        <begin position="121"/>
        <end position="142"/>
    </location>
</feature>
<evidence type="ECO:0000256" key="1">
    <source>
        <dbReference type="ARBA" id="ARBA00000085"/>
    </source>
</evidence>
<dbReference type="RefSeq" id="WP_021008275.1">
    <property type="nucleotide sequence ID" value="NZ_JZWI01000017.1"/>
</dbReference>
<dbReference type="Proteomes" id="UP000035170">
    <property type="component" value="Unassembled WGS sequence"/>
</dbReference>
<dbReference type="SMART" id="SM00387">
    <property type="entry name" value="HATPase_c"/>
    <property type="match status" value="1"/>
</dbReference>
<organism evidence="5 6">
    <name type="scientific">Variovorax paradoxus</name>
    <dbReference type="NCBI Taxonomy" id="34073"/>
    <lineage>
        <taxon>Bacteria</taxon>
        <taxon>Pseudomonadati</taxon>
        <taxon>Pseudomonadota</taxon>
        <taxon>Betaproteobacteria</taxon>
        <taxon>Burkholderiales</taxon>
        <taxon>Comamonadaceae</taxon>
        <taxon>Variovorax</taxon>
    </lineage>
</organism>
<sequence>MSVEALPRFRAENVRGMLRHGLITVVFCCFIAAALAITQHGDWGAQMVYSLSIGLISWLFIDVGRLLISGHREILWPSSGPWGYLLVAGGVTVGFLGGNAIGDAWTHQPLLDFGSFTERKLATTIIITVTATVCMCFFFYSLGRSKHMRRQIDLAQRNATEARLKLLETQLEPHMLFNTLANLRVLITADPPRAVAMLDRLNNYLRMTLSGSRALAHPLSAEFERLADYLELMSVRMGERLRYTLDLPDELRGTPVPPLLLQPLVENSIRHGLEPKVEGGQIAVRARKDAGRLVIEVSDTGVGLDAAQTSEGSGFGLEQVRERLATVYGDQGRMNLAAGPSGGTLATLSFPLPPRP</sequence>
<dbReference type="SUPFAM" id="SSF55874">
    <property type="entry name" value="ATPase domain of HSP90 chaperone/DNA topoisomerase II/histidine kinase"/>
    <property type="match status" value="1"/>
</dbReference>
<comment type="catalytic activity">
    <reaction evidence="1">
        <text>ATP + protein L-histidine = ADP + protein N-phospho-L-histidine.</text>
        <dbReference type="EC" id="2.7.13.3"/>
    </reaction>
</comment>
<dbReference type="InterPro" id="IPR003594">
    <property type="entry name" value="HATPase_dom"/>
</dbReference>
<keyword evidence="6" id="KW-1185">Reference proteome</keyword>
<proteinExistence type="predicted"/>
<dbReference type="InterPro" id="IPR036890">
    <property type="entry name" value="HATPase_C_sf"/>
</dbReference>
<dbReference type="PRINTS" id="PR00344">
    <property type="entry name" value="BCTRLSENSOR"/>
</dbReference>
<dbReference type="InterPro" id="IPR004358">
    <property type="entry name" value="Sig_transdc_His_kin-like_C"/>
</dbReference>
<dbReference type="Pfam" id="PF06580">
    <property type="entry name" value="His_kinase"/>
    <property type="match status" value="1"/>
</dbReference>
<dbReference type="InterPro" id="IPR010559">
    <property type="entry name" value="Sig_transdc_His_kin_internal"/>
</dbReference>
<keyword evidence="5" id="KW-0418">Kinase</keyword>
<dbReference type="Gene3D" id="3.30.565.10">
    <property type="entry name" value="Histidine kinase-like ATPase, C-terminal domain"/>
    <property type="match status" value="1"/>
</dbReference>
<name>A0A0H2LZT2_VARPD</name>
<dbReference type="GO" id="GO:0000155">
    <property type="term" value="F:phosphorelay sensor kinase activity"/>
    <property type="evidence" value="ECO:0007669"/>
    <property type="project" value="InterPro"/>
</dbReference>
<keyword evidence="3" id="KW-1133">Transmembrane helix</keyword>
<dbReference type="PANTHER" id="PTHR34220:SF9">
    <property type="entry name" value="SIGNAL TRANSDUCTION HISTIDINE KINASE INTERNAL REGION DOMAIN-CONTAINING PROTEIN"/>
    <property type="match status" value="1"/>
</dbReference>
<dbReference type="InterPro" id="IPR050640">
    <property type="entry name" value="Bact_2-comp_sensor_kinase"/>
</dbReference>
<feature type="transmembrane region" description="Helical" evidence="3">
    <location>
        <begin position="82"/>
        <end position="101"/>
    </location>
</feature>
<keyword evidence="5" id="KW-0808">Transferase</keyword>
<dbReference type="PATRIC" id="fig|34073.19.peg.3446"/>
<gene>
    <name evidence="5" type="primary">yehU2</name>
    <name evidence="5" type="ORF">VPARA_33600</name>
</gene>
<feature type="domain" description="Histidine kinase" evidence="4">
    <location>
        <begin position="260"/>
        <end position="354"/>
    </location>
</feature>
<protein>
    <recommendedName>
        <fullName evidence="2">histidine kinase</fullName>
        <ecNumber evidence="2">2.7.13.3</ecNumber>
    </recommendedName>
</protein>
<dbReference type="GO" id="GO:0016020">
    <property type="term" value="C:membrane"/>
    <property type="evidence" value="ECO:0007669"/>
    <property type="project" value="InterPro"/>
</dbReference>